<dbReference type="Gene3D" id="3.40.190.10">
    <property type="entry name" value="Periplasmic binding protein-like II"/>
    <property type="match status" value="1"/>
</dbReference>
<dbReference type="Proteomes" id="UP000296079">
    <property type="component" value="Chromosome 2"/>
</dbReference>
<protein>
    <submittedName>
        <fullName evidence="2">Tripartite tricarboxylate transporter substrate binding protein</fullName>
    </submittedName>
</protein>
<evidence type="ECO:0000313" key="3">
    <source>
        <dbReference type="Proteomes" id="UP000296079"/>
    </source>
</evidence>
<accession>A0AAE5ZGU0</accession>
<evidence type="ECO:0000256" key="1">
    <source>
        <dbReference type="ARBA" id="ARBA00006987"/>
    </source>
</evidence>
<dbReference type="InterPro" id="IPR042100">
    <property type="entry name" value="Bug_dom1"/>
</dbReference>
<dbReference type="Gene3D" id="3.40.190.150">
    <property type="entry name" value="Bordetella uptake gene, domain 1"/>
    <property type="match status" value="1"/>
</dbReference>
<dbReference type="Pfam" id="PF03401">
    <property type="entry name" value="TctC"/>
    <property type="match status" value="1"/>
</dbReference>
<dbReference type="InterPro" id="IPR005064">
    <property type="entry name" value="BUG"/>
</dbReference>
<dbReference type="RefSeq" id="WP_136227847.1">
    <property type="nucleotide sequence ID" value="NC_008314.1"/>
</dbReference>
<dbReference type="EMBL" id="CP039288">
    <property type="protein sequence ID" value="QCC03091.1"/>
    <property type="molecule type" value="Genomic_DNA"/>
</dbReference>
<dbReference type="AlphaFoldDB" id="A0AAE5ZGU0"/>
<organism evidence="2 3">
    <name type="scientific">Cupriavidus necator (strain ATCC 17699 / DSM 428 / KCTC 22496 / NCIMB 10442 / H16 / Stanier 337)</name>
    <name type="common">Ralstonia eutropha</name>
    <dbReference type="NCBI Taxonomy" id="381666"/>
    <lineage>
        <taxon>Bacteria</taxon>
        <taxon>Pseudomonadati</taxon>
        <taxon>Pseudomonadota</taxon>
        <taxon>Betaproteobacteria</taxon>
        <taxon>Burkholderiales</taxon>
        <taxon>Burkholderiaceae</taxon>
        <taxon>Cupriavidus</taxon>
    </lineage>
</organism>
<proteinExistence type="inferred from homology"/>
<dbReference type="PIRSF" id="PIRSF017082">
    <property type="entry name" value="YflP"/>
    <property type="match status" value="1"/>
</dbReference>
<dbReference type="PANTHER" id="PTHR42928">
    <property type="entry name" value="TRICARBOXYLATE-BINDING PROTEIN"/>
    <property type="match status" value="1"/>
</dbReference>
<name>A0AAE5ZGU0_CUPNH</name>
<comment type="similarity">
    <text evidence="1">Belongs to the UPF0065 (bug) family.</text>
</comment>
<dbReference type="SUPFAM" id="SSF53850">
    <property type="entry name" value="Periplasmic binding protein-like II"/>
    <property type="match status" value="1"/>
</dbReference>
<evidence type="ECO:0000313" key="2">
    <source>
        <dbReference type="EMBL" id="QCC03091.1"/>
    </source>
</evidence>
<dbReference type="CDD" id="cd07012">
    <property type="entry name" value="PBP2_Bug_TTT"/>
    <property type="match status" value="1"/>
</dbReference>
<reference evidence="2 3" key="1">
    <citation type="submission" date="2019-04" db="EMBL/GenBank/DDBJ databases">
        <title>Long-read de novo sequencing of Cupriavidus necator H16.</title>
        <authorList>
            <person name="Little G.T."/>
            <person name="Ehsaan M."/>
            <person name="Arenas-Lopez C."/>
            <person name="Jawed K."/>
            <person name="Winzer K."/>
            <person name="Kovacs K."/>
            <person name="Malys N."/>
            <person name="Minton N.P."/>
        </authorList>
    </citation>
    <scope>NUCLEOTIDE SEQUENCE [LARGE SCALE GENOMIC DNA]</scope>
    <source>
        <strain evidence="2 3">H16</strain>
    </source>
</reference>
<dbReference type="PANTHER" id="PTHR42928:SF5">
    <property type="entry name" value="BLR1237 PROTEIN"/>
    <property type="match status" value="1"/>
</dbReference>
<sequence length="340" mass="35442">MTRRAIRNRFAGMARTMGAAIVAGALIALMPLAPARAATGEGYPAKPVTLVVPGPPGGITDQLARLVAARMGRDFGVQVVVDNRPGAGGNIAAELGARAQPDGYTVLMGTQGMMVSNQFLYKSLRFDPSKDFVPAQGLASIPNVLVVSSRLPFRSVRELVDYARANPGKLTVASAGNGTGTHLVAELFQTEAGIRLVHIPYKGSAPVITDLLAGQVDLAFDYPVSTLAQIEAGKLRALAVTGAARLPALPQVPTTAESGFPGVESTSWIGLFFPARTSPAIVAKWQADIGRLLADPAVIAEIRKMGGVPLALGGARLGSFVESERGKWKAVIQRSGASID</sequence>
<gene>
    <name evidence="2" type="ORF">E6A55_20960</name>
</gene>